<dbReference type="Proteomes" id="UP001500631">
    <property type="component" value="Unassembled WGS sequence"/>
</dbReference>
<dbReference type="PANTHER" id="PTHR37953:SF1">
    <property type="entry name" value="UPF0127 PROTEIN MJ1496"/>
    <property type="match status" value="1"/>
</dbReference>
<dbReference type="EMBL" id="BAABKE010000005">
    <property type="protein sequence ID" value="GAA5100981.1"/>
    <property type="molecule type" value="Genomic_DNA"/>
</dbReference>
<evidence type="ECO:0000313" key="3">
    <source>
        <dbReference type="Proteomes" id="UP001500631"/>
    </source>
</evidence>
<accession>A0ABP9MWX5</accession>
<keyword evidence="3" id="KW-1185">Reference proteome</keyword>
<sequence length="158" mass="18042">MITNWKQRSVALLTLSLTFATAGEFWQERNEQHGQSHLPLADIVINDKTIQVELATTTRTQAYGLMNRLILPENQGMLFVFNQTQPLSFWMKNTKIPLDILYFDEEGRLVDFAEAVPCLNDPCPSYPSKVQGKYVLEIGKGERKRLGIEIGDQLKKID</sequence>
<dbReference type="Pfam" id="PF02643">
    <property type="entry name" value="DUF192"/>
    <property type="match status" value="1"/>
</dbReference>
<gene>
    <name evidence="2" type="ORF">GCM10023338_16240</name>
</gene>
<dbReference type="InterPro" id="IPR038695">
    <property type="entry name" value="Saro_0823-like_sf"/>
</dbReference>
<dbReference type="InterPro" id="IPR003795">
    <property type="entry name" value="DUF192"/>
</dbReference>
<organism evidence="2 3">
    <name type="scientific">Wohlfahrtiimonas larvae</name>
    <dbReference type="NCBI Taxonomy" id="1157986"/>
    <lineage>
        <taxon>Bacteria</taxon>
        <taxon>Pseudomonadati</taxon>
        <taxon>Pseudomonadota</taxon>
        <taxon>Gammaproteobacteria</taxon>
        <taxon>Cardiobacteriales</taxon>
        <taxon>Ignatzschineriaceae</taxon>
        <taxon>Wohlfahrtiimonas</taxon>
    </lineage>
</organism>
<reference evidence="3" key="1">
    <citation type="journal article" date="2019" name="Int. J. Syst. Evol. Microbiol.">
        <title>The Global Catalogue of Microorganisms (GCM) 10K type strain sequencing project: providing services to taxonomists for standard genome sequencing and annotation.</title>
        <authorList>
            <consortium name="The Broad Institute Genomics Platform"/>
            <consortium name="The Broad Institute Genome Sequencing Center for Infectious Disease"/>
            <person name="Wu L."/>
            <person name="Ma J."/>
        </authorList>
    </citation>
    <scope>NUCLEOTIDE SEQUENCE [LARGE SCALE GENOMIC DNA]</scope>
    <source>
        <strain evidence="3">JCM 18424</strain>
    </source>
</reference>
<evidence type="ECO:0000256" key="1">
    <source>
        <dbReference type="SAM" id="SignalP"/>
    </source>
</evidence>
<keyword evidence="1" id="KW-0732">Signal</keyword>
<evidence type="ECO:0008006" key="4">
    <source>
        <dbReference type="Google" id="ProtNLM"/>
    </source>
</evidence>
<name>A0ABP9MWX5_9GAMM</name>
<evidence type="ECO:0000313" key="2">
    <source>
        <dbReference type="EMBL" id="GAA5100981.1"/>
    </source>
</evidence>
<dbReference type="PANTHER" id="PTHR37953">
    <property type="entry name" value="UPF0127 PROTEIN MJ1496"/>
    <property type="match status" value="1"/>
</dbReference>
<proteinExistence type="predicted"/>
<dbReference type="RefSeq" id="WP_245831216.1">
    <property type="nucleotide sequence ID" value="NZ_BAABKE010000005.1"/>
</dbReference>
<dbReference type="Gene3D" id="2.60.120.1140">
    <property type="entry name" value="Protein of unknown function DUF192"/>
    <property type="match status" value="1"/>
</dbReference>
<feature type="signal peptide" evidence="1">
    <location>
        <begin position="1"/>
        <end position="22"/>
    </location>
</feature>
<comment type="caution">
    <text evidence="2">The sequence shown here is derived from an EMBL/GenBank/DDBJ whole genome shotgun (WGS) entry which is preliminary data.</text>
</comment>
<feature type="chain" id="PRO_5045237653" description="DUF192 domain-containing protein" evidence="1">
    <location>
        <begin position="23"/>
        <end position="158"/>
    </location>
</feature>
<protein>
    <recommendedName>
        <fullName evidence="4">DUF192 domain-containing protein</fullName>
    </recommendedName>
</protein>